<dbReference type="GO" id="GO:0004721">
    <property type="term" value="F:phosphoprotein phosphatase activity"/>
    <property type="evidence" value="ECO:0007669"/>
    <property type="project" value="TreeGrafter"/>
</dbReference>
<keyword evidence="8" id="KW-0812">Transmembrane</keyword>
<keyword evidence="5" id="KW-0808">Transferase</keyword>
<evidence type="ECO:0000256" key="1">
    <source>
        <dbReference type="ARBA" id="ARBA00000085"/>
    </source>
</evidence>
<gene>
    <name evidence="10" type="ORF">SAMN02910280_0050</name>
</gene>
<dbReference type="Proteomes" id="UP000183461">
    <property type="component" value="Unassembled WGS sequence"/>
</dbReference>
<dbReference type="InterPro" id="IPR036097">
    <property type="entry name" value="HisK_dim/P_sf"/>
</dbReference>
<feature type="transmembrane region" description="Helical" evidence="8">
    <location>
        <begin position="132"/>
        <end position="157"/>
    </location>
</feature>
<name>A0A1K1PQD3_RUMFL</name>
<evidence type="ECO:0000313" key="10">
    <source>
        <dbReference type="EMBL" id="SFW49930.1"/>
    </source>
</evidence>
<keyword evidence="8" id="KW-1133">Transmembrane helix</keyword>
<dbReference type="CDD" id="cd00082">
    <property type="entry name" value="HisKA"/>
    <property type="match status" value="1"/>
</dbReference>
<evidence type="ECO:0000256" key="8">
    <source>
        <dbReference type="SAM" id="Phobius"/>
    </source>
</evidence>
<dbReference type="SUPFAM" id="SSF47384">
    <property type="entry name" value="Homodimeric domain of signal transducing histidine kinase"/>
    <property type="match status" value="1"/>
</dbReference>
<keyword evidence="8" id="KW-0472">Membrane</keyword>
<dbReference type="InterPro" id="IPR003661">
    <property type="entry name" value="HisK_dim/P_dom"/>
</dbReference>
<protein>
    <recommendedName>
        <fullName evidence="3">histidine kinase</fullName>
        <ecNumber evidence="3">2.7.13.3</ecNumber>
    </recommendedName>
</protein>
<dbReference type="Gene3D" id="3.30.565.10">
    <property type="entry name" value="Histidine kinase-like ATPase, C-terminal domain"/>
    <property type="match status" value="1"/>
</dbReference>
<comment type="catalytic activity">
    <reaction evidence="1">
        <text>ATP + protein L-histidine = ADP + protein N-phospho-L-histidine.</text>
        <dbReference type="EC" id="2.7.13.3"/>
    </reaction>
</comment>
<comment type="subcellular location">
    <subcellularLocation>
        <location evidence="2">Membrane</location>
    </subcellularLocation>
</comment>
<dbReference type="Gene3D" id="1.10.287.130">
    <property type="match status" value="1"/>
</dbReference>
<reference evidence="10 11" key="1">
    <citation type="submission" date="2016-11" db="EMBL/GenBank/DDBJ databases">
        <authorList>
            <person name="Jaros S."/>
            <person name="Januszkiewicz K."/>
            <person name="Wedrychowicz H."/>
        </authorList>
    </citation>
    <scope>NUCLEOTIDE SEQUENCE [LARGE SCALE GENOMIC DNA]</scope>
    <source>
        <strain evidence="10 11">YL228</strain>
    </source>
</reference>
<dbReference type="PANTHER" id="PTHR45453">
    <property type="entry name" value="PHOSPHATE REGULON SENSOR PROTEIN PHOR"/>
    <property type="match status" value="1"/>
</dbReference>
<organism evidence="10 11">
    <name type="scientific">Ruminococcus flavefaciens</name>
    <dbReference type="NCBI Taxonomy" id="1265"/>
    <lineage>
        <taxon>Bacteria</taxon>
        <taxon>Bacillati</taxon>
        <taxon>Bacillota</taxon>
        <taxon>Clostridia</taxon>
        <taxon>Eubacteriales</taxon>
        <taxon>Oscillospiraceae</taxon>
        <taxon>Ruminococcus</taxon>
    </lineage>
</organism>
<evidence type="ECO:0000256" key="5">
    <source>
        <dbReference type="ARBA" id="ARBA00022679"/>
    </source>
</evidence>
<dbReference type="InterPro" id="IPR005467">
    <property type="entry name" value="His_kinase_dom"/>
</dbReference>
<accession>A0A1K1PQD3</accession>
<dbReference type="InterPro" id="IPR050351">
    <property type="entry name" value="BphY/WalK/GraS-like"/>
</dbReference>
<dbReference type="InterPro" id="IPR003594">
    <property type="entry name" value="HATPase_dom"/>
</dbReference>
<feature type="domain" description="Histidine kinase" evidence="9">
    <location>
        <begin position="221"/>
        <end position="434"/>
    </location>
</feature>
<dbReference type="GO" id="GO:0005886">
    <property type="term" value="C:plasma membrane"/>
    <property type="evidence" value="ECO:0007669"/>
    <property type="project" value="TreeGrafter"/>
</dbReference>
<dbReference type="SMART" id="SM00387">
    <property type="entry name" value="HATPase_c"/>
    <property type="match status" value="1"/>
</dbReference>
<keyword evidence="7" id="KW-0902">Two-component regulatory system</keyword>
<dbReference type="GO" id="GO:0016036">
    <property type="term" value="P:cellular response to phosphate starvation"/>
    <property type="evidence" value="ECO:0007669"/>
    <property type="project" value="TreeGrafter"/>
</dbReference>
<dbReference type="PANTHER" id="PTHR45453:SF1">
    <property type="entry name" value="PHOSPHATE REGULON SENSOR PROTEIN PHOR"/>
    <property type="match status" value="1"/>
</dbReference>
<evidence type="ECO:0000256" key="2">
    <source>
        <dbReference type="ARBA" id="ARBA00004370"/>
    </source>
</evidence>
<dbReference type="AlphaFoldDB" id="A0A1K1PQD3"/>
<dbReference type="GO" id="GO:0000155">
    <property type="term" value="F:phosphorelay sensor kinase activity"/>
    <property type="evidence" value="ECO:0007669"/>
    <property type="project" value="InterPro"/>
</dbReference>
<evidence type="ECO:0000256" key="4">
    <source>
        <dbReference type="ARBA" id="ARBA00022553"/>
    </source>
</evidence>
<dbReference type="InterPro" id="IPR036890">
    <property type="entry name" value="HATPase_C_sf"/>
</dbReference>
<dbReference type="PROSITE" id="PS50109">
    <property type="entry name" value="HIS_KIN"/>
    <property type="match status" value="1"/>
</dbReference>
<feature type="transmembrane region" description="Helical" evidence="8">
    <location>
        <begin position="6"/>
        <end position="26"/>
    </location>
</feature>
<evidence type="ECO:0000256" key="7">
    <source>
        <dbReference type="ARBA" id="ARBA00023012"/>
    </source>
</evidence>
<evidence type="ECO:0000256" key="6">
    <source>
        <dbReference type="ARBA" id="ARBA00022777"/>
    </source>
</evidence>
<dbReference type="SUPFAM" id="SSF55874">
    <property type="entry name" value="ATPase domain of HSP90 chaperone/DNA topoisomerase II/histidine kinase"/>
    <property type="match status" value="1"/>
</dbReference>
<keyword evidence="4" id="KW-0597">Phosphoprotein</keyword>
<evidence type="ECO:0000256" key="3">
    <source>
        <dbReference type="ARBA" id="ARBA00012438"/>
    </source>
</evidence>
<proteinExistence type="predicted"/>
<dbReference type="EMBL" id="FPIP01000010">
    <property type="protein sequence ID" value="SFW49930.1"/>
    <property type="molecule type" value="Genomic_DNA"/>
</dbReference>
<dbReference type="EC" id="2.7.13.3" evidence="3"/>
<dbReference type="Pfam" id="PF02518">
    <property type="entry name" value="HATPase_c"/>
    <property type="match status" value="1"/>
</dbReference>
<sequence length="434" mass="48482">MKKVIRTLMIITAVFAVLIIGFNIGFGNVMRNQMKSRNVAVNRINQEISDAAAESEASPSEIISDRKAEWQNTYGNSAPESIVFIPITSSDSVFYTSVDKRCAVCSIYGKDGKLTGFVQYAYSDDIFQRIKLAVNIMLIVCFALLTGAVLFIHFAVFKPFRRLSDYPERLARLRDIQKLPESKSRYFGKYIWGMNMLTDVLAASSHRIHILEGEHQKLVSSIAHGVKTPVANIRLYTDAVRTGLYSDTGMSSDIADKIDSNTAKIESMAAELMTASEATNDGYDIEKSLFPLSELADLIRSEYTDRMALLRIPFTVECEGSPIMESDKYALYRAVSQLLENALKYGDGSGITVKLMKQDEAFSISVRDMGELLPENELPYVFRSYWRGSNAADKNGCGIGLYVVHETAKALGGSVHVRRIEETSEMEFVIFIEQ</sequence>
<evidence type="ECO:0000259" key="9">
    <source>
        <dbReference type="PROSITE" id="PS50109"/>
    </source>
</evidence>
<evidence type="ECO:0000313" key="11">
    <source>
        <dbReference type="Proteomes" id="UP000183461"/>
    </source>
</evidence>
<dbReference type="RefSeq" id="WP_072301122.1">
    <property type="nucleotide sequence ID" value="NZ_FPIP01000010.1"/>
</dbReference>
<keyword evidence="6 10" id="KW-0418">Kinase</keyword>